<dbReference type="STRING" id="519442.Huta_0171"/>
<dbReference type="AlphaFoldDB" id="C7NPR2"/>
<reference evidence="3 4" key="1">
    <citation type="journal article" date="2009" name="Stand. Genomic Sci.">
        <title>Complete genome sequence of Halorhabdus utahensis type strain (AX-2).</title>
        <authorList>
            <person name="Anderson I."/>
            <person name="Tindall B.J."/>
            <person name="Pomrenke H."/>
            <person name="Goker M."/>
            <person name="Lapidus A."/>
            <person name="Nolan M."/>
            <person name="Copeland A."/>
            <person name="Glavina Del Rio T."/>
            <person name="Chen F."/>
            <person name="Tice H."/>
            <person name="Cheng J.F."/>
            <person name="Lucas S."/>
            <person name="Chertkov O."/>
            <person name="Bruce D."/>
            <person name="Brettin T."/>
            <person name="Detter J.C."/>
            <person name="Han C."/>
            <person name="Goodwin L."/>
            <person name="Land M."/>
            <person name="Hauser L."/>
            <person name="Chang Y.J."/>
            <person name="Jeffries C.D."/>
            <person name="Pitluck S."/>
            <person name="Pati A."/>
            <person name="Mavromatis K."/>
            <person name="Ivanova N."/>
            <person name="Ovchinnikova G."/>
            <person name="Chen A."/>
            <person name="Palaniappan K."/>
            <person name="Chain P."/>
            <person name="Rohde M."/>
            <person name="Bristow J."/>
            <person name="Eisen J.A."/>
            <person name="Markowitz V."/>
            <person name="Hugenholtz P."/>
            <person name="Kyrpides N.C."/>
            <person name="Klenk H.P."/>
        </authorList>
    </citation>
    <scope>NUCLEOTIDE SEQUENCE [LARGE SCALE GENOMIC DNA]</scope>
    <source>
        <strain evidence="4">DSM 12940 / JCM 11049 / AX-2</strain>
    </source>
</reference>
<feature type="compositionally biased region" description="Basic and acidic residues" evidence="1">
    <location>
        <begin position="13"/>
        <end position="23"/>
    </location>
</feature>
<dbReference type="eggNOG" id="arCOG03929">
    <property type="taxonomic scope" value="Archaea"/>
</dbReference>
<keyword evidence="4" id="KW-1185">Reference proteome</keyword>
<proteinExistence type="predicted"/>
<dbReference type="HOGENOM" id="CLU_174508_0_0_2"/>
<feature type="domain" description="DUF2249" evidence="2">
    <location>
        <begin position="20"/>
        <end position="82"/>
    </location>
</feature>
<evidence type="ECO:0000256" key="1">
    <source>
        <dbReference type="SAM" id="MobiDB-lite"/>
    </source>
</evidence>
<sequence>MNAGDPVAASGAPDDRSTVELDVRNLGPPKPLQKTLEATADLADDEVLVQFNDRAPQHLYPKLDDRGLSHDTVETDDATVTVIWRES</sequence>
<dbReference type="InterPro" id="IPR036868">
    <property type="entry name" value="TusA-like_sf"/>
</dbReference>
<dbReference type="RefSeq" id="WP_012795236.1">
    <property type="nucleotide sequence ID" value="NC_013158.1"/>
</dbReference>
<dbReference type="EMBL" id="CP001687">
    <property type="protein sequence ID" value="ACV10359.1"/>
    <property type="molecule type" value="Genomic_DNA"/>
</dbReference>
<organism evidence="3 4">
    <name type="scientific">Halorhabdus utahensis (strain DSM 12940 / JCM 11049 / AX-2)</name>
    <dbReference type="NCBI Taxonomy" id="519442"/>
    <lineage>
        <taxon>Archaea</taxon>
        <taxon>Methanobacteriati</taxon>
        <taxon>Methanobacteriota</taxon>
        <taxon>Stenosarchaea group</taxon>
        <taxon>Halobacteria</taxon>
        <taxon>Halobacteriales</taxon>
        <taxon>Haloarculaceae</taxon>
        <taxon>Halorhabdus</taxon>
    </lineage>
</organism>
<protein>
    <recommendedName>
        <fullName evidence="2">DUF2249 domain-containing protein</fullName>
    </recommendedName>
</protein>
<dbReference type="GeneID" id="8382433"/>
<evidence type="ECO:0000313" key="4">
    <source>
        <dbReference type="Proteomes" id="UP000002071"/>
    </source>
</evidence>
<gene>
    <name evidence="3" type="ordered locus">Huta_0171</name>
</gene>
<dbReference type="KEGG" id="hut:Huta_0171"/>
<name>C7NPR2_HALUD</name>
<dbReference type="OrthoDB" id="103554at2157"/>
<dbReference type="Proteomes" id="UP000002071">
    <property type="component" value="Chromosome"/>
</dbReference>
<feature type="region of interest" description="Disordered" evidence="1">
    <location>
        <begin position="1"/>
        <end position="31"/>
    </location>
</feature>
<evidence type="ECO:0000259" key="2">
    <source>
        <dbReference type="Pfam" id="PF10006"/>
    </source>
</evidence>
<dbReference type="SUPFAM" id="SSF64307">
    <property type="entry name" value="SirA-like"/>
    <property type="match status" value="1"/>
</dbReference>
<dbReference type="Pfam" id="PF10006">
    <property type="entry name" value="DUF2249"/>
    <property type="match status" value="1"/>
</dbReference>
<accession>C7NPR2</accession>
<evidence type="ECO:0000313" key="3">
    <source>
        <dbReference type="EMBL" id="ACV10359.1"/>
    </source>
</evidence>
<dbReference type="InterPro" id="IPR018720">
    <property type="entry name" value="DUF2249"/>
</dbReference>